<evidence type="ECO:0000256" key="2">
    <source>
        <dbReference type="ARBA" id="ARBA00004955"/>
    </source>
</evidence>
<evidence type="ECO:0000256" key="6">
    <source>
        <dbReference type="ARBA" id="ARBA00022801"/>
    </source>
</evidence>
<evidence type="ECO:0000313" key="11">
    <source>
        <dbReference type="Proteomes" id="UP001318860"/>
    </source>
</evidence>
<feature type="region of interest" description="Disordered" evidence="8">
    <location>
        <begin position="48"/>
        <end position="105"/>
    </location>
</feature>
<feature type="transmembrane region" description="Helical" evidence="9">
    <location>
        <begin position="6"/>
        <end position="26"/>
    </location>
</feature>
<keyword evidence="6" id="KW-0378">Hydrolase</keyword>
<comment type="cofactor">
    <cofactor evidence="1">
        <name>Zn(2+)</name>
        <dbReference type="ChEBI" id="CHEBI:29105"/>
    </cofactor>
</comment>
<keyword evidence="11" id="KW-1185">Reference proteome</keyword>
<keyword evidence="7" id="KW-0862">Zinc</keyword>
<dbReference type="SUPFAM" id="SSF51556">
    <property type="entry name" value="Metallo-dependent hydrolases"/>
    <property type="match status" value="1"/>
</dbReference>
<evidence type="ECO:0000256" key="8">
    <source>
        <dbReference type="SAM" id="MobiDB-lite"/>
    </source>
</evidence>
<dbReference type="Proteomes" id="UP001318860">
    <property type="component" value="Unassembled WGS sequence"/>
</dbReference>
<keyword evidence="9" id="KW-1133">Transmembrane helix</keyword>
<dbReference type="PANTHER" id="PTHR11359">
    <property type="entry name" value="AMP DEAMINASE"/>
    <property type="match status" value="1"/>
</dbReference>
<organism evidence="10 11">
    <name type="scientific">Rehmannia glutinosa</name>
    <name type="common">Chinese foxglove</name>
    <dbReference type="NCBI Taxonomy" id="99300"/>
    <lineage>
        <taxon>Eukaryota</taxon>
        <taxon>Viridiplantae</taxon>
        <taxon>Streptophyta</taxon>
        <taxon>Embryophyta</taxon>
        <taxon>Tracheophyta</taxon>
        <taxon>Spermatophyta</taxon>
        <taxon>Magnoliopsida</taxon>
        <taxon>eudicotyledons</taxon>
        <taxon>Gunneridae</taxon>
        <taxon>Pentapetalae</taxon>
        <taxon>asterids</taxon>
        <taxon>lamiids</taxon>
        <taxon>Lamiales</taxon>
        <taxon>Orobanchaceae</taxon>
        <taxon>Rehmannieae</taxon>
        <taxon>Rehmannia</taxon>
    </lineage>
</organism>
<evidence type="ECO:0000256" key="3">
    <source>
        <dbReference type="ARBA" id="ARBA00006676"/>
    </source>
</evidence>
<evidence type="ECO:0000256" key="9">
    <source>
        <dbReference type="SAM" id="Phobius"/>
    </source>
</evidence>
<protein>
    <recommendedName>
        <fullName evidence="4">AMP deaminase</fullName>
        <ecNumber evidence="4">3.5.4.6</ecNumber>
    </recommendedName>
</protein>
<dbReference type="PROSITE" id="PS00485">
    <property type="entry name" value="A_DEAMINASE"/>
    <property type="match status" value="1"/>
</dbReference>
<reference evidence="10 11" key="1">
    <citation type="journal article" date="2021" name="Comput. Struct. Biotechnol. J.">
        <title>De novo genome assembly of the potent medicinal plant Rehmannia glutinosa using nanopore technology.</title>
        <authorList>
            <person name="Ma L."/>
            <person name="Dong C."/>
            <person name="Song C."/>
            <person name="Wang X."/>
            <person name="Zheng X."/>
            <person name="Niu Y."/>
            <person name="Chen S."/>
            <person name="Feng W."/>
        </authorList>
    </citation>
    <scope>NUCLEOTIDE SEQUENCE [LARGE SCALE GENOMIC DNA]</scope>
    <source>
        <strain evidence="10">DH-2019</strain>
    </source>
</reference>
<comment type="pathway">
    <text evidence="2">Purine metabolism; IMP biosynthesis via salvage pathway; IMP from AMP: step 1/1.</text>
</comment>
<evidence type="ECO:0000256" key="1">
    <source>
        <dbReference type="ARBA" id="ARBA00001947"/>
    </source>
</evidence>
<keyword evidence="9" id="KW-0812">Transmembrane</keyword>
<evidence type="ECO:0000256" key="7">
    <source>
        <dbReference type="ARBA" id="ARBA00022833"/>
    </source>
</evidence>
<feature type="compositionally biased region" description="Acidic residues" evidence="8">
    <location>
        <begin position="49"/>
        <end position="59"/>
    </location>
</feature>
<evidence type="ECO:0000313" key="10">
    <source>
        <dbReference type="EMBL" id="KAK6118270.1"/>
    </source>
</evidence>
<dbReference type="Gene3D" id="3.20.20.140">
    <property type="entry name" value="Metal-dependent hydrolases"/>
    <property type="match status" value="3"/>
</dbReference>
<dbReference type="InterPro" id="IPR006329">
    <property type="entry name" value="AMPD"/>
</dbReference>
<dbReference type="EC" id="3.5.4.6" evidence="4"/>
<dbReference type="PANTHER" id="PTHR11359:SF0">
    <property type="entry name" value="AMP DEAMINASE"/>
    <property type="match status" value="1"/>
</dbReference>
<keyword evidence="9" id="KW-0472">Membrane</keyword>
<dbReference type="InterPro" id="IPR006650">
    <property type="entry name" value="A/AMP_deam_AS"/>
</dbReference>
<dbReference type="EMBL" id="JABTTQ020003344">
    <property type="protein sequence ID" value="KAK6118270.1"/>
    <property type="molecule type" value="Genomic_DNA"/>
</dbReference>
<comment type="caution">
    <text evidence="10">The sequence shown here is derived from an EMBL/GenBank/DDBJ whole genome shotgun (WGS) entry which is preliminary data.</text>
</comment>
<dbReference type="Pfam" id="PF19326">
    <property type="entry name" value="AMP_deaminase"/>
    <property type="match status" value="1"/>
</dbReference>
<proteinExistence type="inferred from homology"/>
<evidence type="ECO:0000256" key="4">
    <source>
        <dbReference type="ARBA" id="ARBA00012775"/>
    </source>
</evidence>
<keyword evidence="5" id="KW-0479">Metal-binding</keyword>
<accession>A0ABR0U813</accession>
<name>A0ABR0U813_REHGL</name>
<gene>
    <name evidence="10" type="ORF">DH2020_048056</name>
</gene>
<evidence type="ECO:0000256" key="5">
    <source>
        <dbReference type="ARBA" id="ARBA00022723"/>
    </source>
</evidence>
<comment type="similarity">
    <text evidence="3">Belongs to the metallo-dependent hydrolases superfamily. Adenosine and AMP deaminases family.</text>
</comment>
<sequence length="886" mass="101148">MDAYSLHLAMAALVGASFVAVSAYYMHRKTLNQLLEFAKAIERDRDENAAAEDGGDDAEEQLKKYPSRRRRKGSGGYYRRGSASLPDVTTFSGGGGEVEEKRNGPVHVDSIPAGLPRLHTLPEVDIYFSWWDWDLYVPIRGLGLYVPVPAKYMDNEIGHLIRPTSPKSPVASVFGSVEGSDDEDNITDNAQLESTYLHTNGNAVSSMEKLKMLLPVKLASVFYLTRTDEPENMHWSCLLSNVPDHINANGESMPMATSSMIRSHSVSGDLHGVQPDPVAADILRKEPEQESFVQLRISPTGIVSCRPLMHTTLAVGLISKHSLEHTLTLSITVTIFLGQIPSPDEVEVYRTLQDCLEMRKSYVFKEAVAPWEKEIISEPSTPKPILNPFDHTPEAKSDHYFQMEDGVVHVYSNKDPKEKLFPVADATTFFTDLHHILKVIAAGNIRTLCHHRLVLLEQKFNLHLMLNADREFLAQKSAPHRDFYNVRKVDTHVHHSACMNQKHLLRFIKSKLRKEPDEVVIFRDGTYLTLKEVFESLDLTGYDLNVDLLDVHADKSTFHRFDKFNLKYNPCGRFLGELTKQVFSDLETSKYQMAEYRISIYGRKMSEWDQLASWIVNNDLYSENVVWLVQLPRLYNIYKEMGIVTSFQNILDNIFLPLFEVTVDPDSHPQLHVILKQVVGLDLVDDESKPERRPTKHMPTPAQWTNIFNPAFSYYAYYCYANLYTLNKLRESKGMTTIKFRPHSGEIGLAMSPLSNNSLFLDYHRNPLPMFFLRGLNVSLSTDDPLQIHLTKEPLVEEYSIAASVWKLSSCDLCEIARNSVYQSGFSHALKSHWVGKEYFKRGPDGNDIHKTNVPHIRLEFRDMIWREEMQQVYLGKANFPKFIDP</sequence>
<dbReference type="InterPro" id="IPR032466">
    <property type="entry name" value="Metal_Hydrolase"/>
</dbReference>